<dbReference type="PANTHER" id="PTHR43115">
    <property type="entry name" value="DEHYDROGENASE/REDUCTASE SDR FAMILY MEMBER 11"/>
    <property type="match status" value="1"/>
</dbReference>
<dbReference type="SUPFAM" id="SSF51735">
    <property type="entry name" value="NAD(P)-binding Rossmann-fold domains"/>
    <property type="match status" value="1"/>
</dbReference>
<organism evidence="4">
    <name type="scientific">Timema shepardi</name>
    <name type="common">Walking stick</name>
    <dbReference type="NCBI Taxonomy" id="629360"/>
    <lineage>
        <taxon>Eukaryota</taxon>
        <taxon>Metazoa</taxon>
        <taxon>Ecdysozoa</taxon>
        <taxon>Arthropoda</taxon>
        <taxon>Hexapoda</taxon>
        <taxon>Insecta</taxon>
        <taxon>Pterygota</taxon>
        <taxon>Neoptera</taxon>
        <taxon>Polyneoptera</taxon>
        <taxon>Phasmatodea</taxon>
        <taxon>Timematodea</taxon>
        <taxon>Timematoidea</taxon>
        <taxon>Timematidae</taxon>
        <taxon>Timema</taxon>
    </lineage>
</organism>
<dbReference type="Gene3D" id="3.40.50.720">
    <property type="entry name" value="NAD(P)-binding Rossmann-like Domain"/>
    <property type="match status" value="2"/>
</dbReference>
<gene>
    <name evidence="4" type="ORF">TSIB3V08_LOCUS8318</name>
</gene>
<reference evidence="4" key="1">
    <citation type="submission" date="2020-11" db="EMBL/GenBank/DDBJ databases">
        <authorList>
            <person name="Tran Van P."/>
        </authorList>
    </citation>
    <scope>NUCLEOTIDE SEQUENCE</scope>
</reference>
<dbReference type="PANTHER" id="PTHR43115:SF4">
    <property type="entry name" value="DEHYDROGENASE_REDUCTASE SDR FAMILY MEMBER 11"/>
    <property type="match status" value="1"/>
</dbReference>
<dbReference type="GO" id="GO:0016491">
    <property type="term" value="F:oxidoreductase activity"/>
    <property type="evidence" value="ECO:0007669"/>
    <property type="project" value="UniProtKB-KW"/>
</dbReference>
<evidence type="ECO:0000256" key="2">
    <source>
        <dbReference type="ARBA" id="ARBA00023002"/>
    </source>
</evidence>
<dbReference type="InterPro" id="IPR036291">
    <property type="entry name" value="NAD(P)-bd_dom_sf"/>
</dbReference>
<feature type="compositionally biased region" description="Basic and acidic residues" evidence="3">
    <location>
        <begin position="18"/>
        <end position="28"/>
    </location>
</feature>
<feature type="region of interest" description="Disordered" evidence="3">
    <location>
        <begin position="18"/>
        <end position="38"/>
    </location>
</feature>
<dbReference type="EMBL" id="OC004244">
    <property type="protein sequence ID" value="CAD7264261.1"/>
    <property type="molecule type" value="Genomic_DNA"/>
</dbReference>
<accession>A0A7R9B143</accession>
<protein>
    <submittedName>
        <fullName evidence="4">Uncharacterized protein</fullName>
    </submittedName>
</protein>
<evidence type="ECO:0000313" key="4">
    <source>
        <dbReference type="EMBL" id="CAD7264261.1"/>
    </source>
</evidence>
<dbReference type="PRINTS" id="PR00081">
    <property type="entry name" value="GDHRDH"/>
</dbReference>
<keyword evidence="2" id="KW-0560">Oxidoreductase</keyword>
<evidence type="ECO:0000256" key="1">
    <source>
        <dbReference type="ARBA" id="ARBA00006484"/>
    </source>
</evidence>
<evidence type="ECO:0000256" key="3">
    <source>
        <dbReference type="SAM" id="MobiDB-lite"/>
    </source>
</evidence>
<dbReference type="InterPro" id="IPR002347">
    <property type="entry name" value="SDR_fam"/>
</dbReference>
<comment type="similarity">
    <text evidence="1">Belongs to the short-chain dehydrogenases/reductases (SDR) family.</text>
</comment>
<dbReference type="Pfam" id="PF00106">
    <property type="entry name" value="adh_short"/>
    <property type="match status" value="1"/>
</dbReference>
<proteinExistence type="inferred from homology"/>
<name>A0A7R9B143_TIMSH</name>
<sequence>MPYSSHKGLSLIVQISRDPDDHGREQTPHHSAPISHAGVHSERMQEHATAMVHRPLIDDEPEGLIAEDMERWQGKVAIVTGASSGIGADIAVELVKRGIKVVAVARRVERVEVRILLLAVYLHCCGTCQERDKGGRSSTKSGESRGTQGWRREIVQNIPEHLDDLNSTVDHCVTGRDISSAESSERAREAVKSMRERGVDDGHIIHINSPTQLSHQSHGEFYKKLTEGLCRELVQLNSHIRVTSVSPGAVDTDFAEGLDIANWKALREEFVKNNPVLESKDITDAVIYTLSTPPHVQEKPPSVHPTEIRTSISPSSAVELNTTSALANYATELEREGARVGYKSILFVEIGAVPFSSISEAATLPDAG</sequence>
<dbReference type="AlphaFoldDB" id="A0A7R9B143"/>